<name>A0A0R1W8L7_9LACO</name>
<dbReference type="GeneID" id="78173385"/>
<dbReference type="RefSeq" id="WP_003711693.1">
    <property type="nucleotide sequence ID" value="NZ_AZGE01000039.1"/>
</dbReference>
<evidence type="ECO:0000313" key="2">
    <source>
        <dbReference type="EMBL" id="KRM14122.1"/>
    </source>
</evidence>
<reference evidence="2 3" key="1">
    <citation type="journal article" date="2015" name="Genome Announc.">
        <title>Expanding the biotechnology potential of lactobacilli through comparative genomics of 213 strains and associated genera.</title>
        <authorList>
            <person name="Sun Z."/>
            <person name="Harris H.M."/>
            <person name="McCann A."/>
            <person name="Guo C."/>
            <person name="Argimon S."/>
            <person name="Zhang W."/>
            <person name="Yang X."/>
            <person name="Jeffery I.B."/>
            <person name="Cooney J.C."/>
            <person name="Kagawa T.F."/>
            <person name="Liu W."/>
            <person name="Song Y."/>
            <person name="Salvetti E."/>
            <person name="Wrobel A."/>
            <person name="Rasinkangas P."/>
            <person name="Parkhill J."/>
            <person name="Rea M.C."/>
            <person name="O'Sullivan O."/>
            <person name="Ritari J."/>
            <person name="Douillard F.P."/>
            <person name="Paul Ross R."/>
            <person name="Yang R."/>
            <person name="Briner A.E."/>
            <person name="Felis G.E."/>
            <person name="de Vos W.M."/>
            <person name="Barrangou R."/>
            <person name="Klaenhammer T.R."/>
            <person name="Caufield P.W."/>
            <person name="Cui Y."/>
            <person name="Zhang H."/>
            <person name="O'Toole P.W."/>
        </authorList>
    </citation>
    <scope>NUCLEOTIDE SEQUENCE [LARGE SCALE GENOMIC DNA]</scope>
    <source>
        <strain evidence="2 3">DSM 4864</strain>
    </source>
</reference>
<dbReference type="AlphaFoldDB" id="A0A0R1W8L7"/>
<evidence type="ECO:0000313" key="3">
    <source>
        <dbReference type="Proteomes" id="UP000050973"/>
    </source>
</evidence>
<protein>
    <submittedName>
        <fullName evidence="2">Uncharacterized protein</fullName>
    </submittedName>
</protein>
<comment type="caution">
    <text evidence="2">The sequence shown here is derived from an EMBL/GenBank/DDBJ whole genome shotgun (WGS) entry which is preliminary data.</text>
</comment>
<gene>
    <name evidence="2" type="ORF">FC49_GL001372</name>
</gene>
<organism evidence="2 3">
    <name type="scientific">Limosilactobacillus oris DSM 4864</name>
    <dbReference type="NCBI Taxonomy" id="1423779"/>
    <lineage>
        <taxon>Bacteria</taxon>
        <taxon>Bacillati</taxon>
        <taxon>Bacillota</taxon>
        <taxon>Bacilli</taxon>
        <taxon>Lactobacillales</taxon>
        <taxon>Lactobacillaceae</taxon>
        <taxon>Limosilactobacillus</taxon>
    </lineage>
</organism>
<dbReference type="Proteomes" id="UP000050973">
    <property type="component" value="Unassembled WGS sequence"/>
</dbReference>
<feature type="region of interest" description="Disordered" evidence="1">
    <location>
        <begin position="1"/>
        <end position="39"/>
    </location>
</feature>
<proteinExistence type="predicted"/>
<dbReference type="EMBL" id="AZGE01000039">
    <property type="protein sequence ID" value="KRM14122.1"/>
    <property type="molecule type" value="Genomic_DNA"/>
</dbReference>
<sequence length="68" mass="7552">MSNKHEIEEELAQAESQLATLCQSEQHPTSDGNETVTIQPTCGDQMSSLREECSQLRIILEAMEASED</sequence>
<evidence type="ECO:0000256" key="1">
    <source>
        <dbReference type="SAM" id="MobiDB-lite"/>
    </source>
</evidence>
<accession>A0A0R1W8L7</accession>
<dbReference type="PATRIC" id="fig|1423779.3.peg.1411"/>
<feature type="compositionally biased region" description="Polar residues" evidence="1">
    <location>
        <begin position="22"/>
        <end position="39"/>
    </location>
</feature>